<dbReference type="GO" id="GO:0005576">
    <property type="term" value="C:extracellular region"/>
    <property type="evidence" value="ECO:0007669"/>
    <property type="project" value="UniProtKB-SubCell"/>
</dbReference>
<feature type="site" description="Transition state stabilizer" evidence="19">
    <location>
        <position position="59"/>
    </location>
</feature>
<reference evidence="24" key="1">
    <citation type="submission" date="2024-07" db="EMBL/GenBank/DDBJ databases">
        <title>Two chromosome-level genome assemblies of Korean endemic species Abeliophyllum distichum and Forsythia ovata (Oleaceae).</title>
        <authorList>
            <person name="Jang H."/>
        </authorList>
    </citation>
    <scope>NUCLEOTIDE SEQUENCE [LARGE SCALE GENOMIC DNA]</scope>
</reference>
<comment type="similarity">
    <text evidence="21">Belongs to the peroxidase family. Classical plant (class III) peroxidase subfamily.</text>
</comment>
<feature type="disulfide bond" evidence="20">
    <location>
        <begin position="194"/>
        <end position="226"/>
    </location>
</feature>
<dbReference type="FunFam" id="1.10.520.10:FF:000001">
    <property type="entry name" value="Peroxidase"/>
    <property type="match status" value="1"/>
</dbReference>
<dbReference type="AlphaFoldDB" id="A0ABD1SR06"/>
<evidence type="ECO:0000256" key="9">
    <source>
        <dbReference type="ARBA" id="ARBA00022729"/>
    </source>
</evidence>
<dbReference type="EC" id="1.11.1.7" evidence="4 21"/>
<evidence type="ECO:0000256" key="16">
    <source>
        <dbReference type="PIRSR" id="PIRSR600823-1"/>
    </source>
</evidence>
<feature type="binding site" evidence="18">
    <location>
        <position position="67"/>
    </location>
    <ligand>
        <name>Ca(2+)</name>
        <dbReference type="ChEBI" id="CHEBI:29108"/>
        <label>1</label>
    </ligand>
</feature>
<feature type="disulfide bond" evidence="20">
    <location>
        <begin position="65"/>
        <end position="70"/>
    </location>
</feature>
<comment type="subcellular location">
    <subcellularLocation>
        <location evidence="21">Secreted</location>
    </subcellularLocation>
</comment>
<evidence type="ECO:0000313" key="23">
    <source>
        <dbReference type="EMBL" id="KAL2502102.1"/>
    </source>
</evidence>
<name>A0ABD1SR06_9LAMI</name>
<feature type="binding site" evidence="17">
    <location>
        <position position="157"/>
    </location>
    <ligand>
        <name>substrate</name>
    </ligand>
</feature>
<keyword evidence="8 18" id="KW-0479">Metal-binding</keyword>
<feature type="binding site" evidence="18">
    <location>
        <position position="250"/>
    </location>
    <ligand>
        <name>Ca(2+)</name>
        <dbReference type="ChEBI" id="CHEBI:29108"/>
        <label>2</label>
    </ligand>
</feature>
<dbReference type="FunFam" id="1.10.420.10:FF:000007">
    <property type="entry name" value="Peroxidase"/>
    <property type="match status" value="1"/>
</dbReference>
<keyword evidence="5 21" id="KW-0964">Secreted</keyword>
<feature type="signal peptide" evidence="21">
    <location>
        <begin position="1"/>
        <end position="21"/>
    </location>
</feature>
<keyword evidence="15 21" id="KW-0376">Hydrogen peroxide</keyword>
<feature type="binding site" evidence="18">
    <location>
        <position position="245"/>
    </location>
    <ligand>
        <name>Ca(2+)</name>
        <dbReference type="ChEBI" id="CHEBI:29108"/>
        <label>2</label>
    </ligand>
</feature>
<evidence type="ECO:0000256" key="11">
    <source>
        <dbReference type="ARBA" id="ARBA00023002"/>
    </source>
</evidence>
<evidence type="ECO:0000256" key="14">
    <source>
        <dbReference type="ARBA" id="ARBA00023180"/>
    </source>
</evidence>
<feature type="binding site" description="axial binding residue" evidence="18">
    <location>
        <position position="187"/>
    </location>
    <ligand>
        <name>heme b</name>
        <dbReference type="ChEBI" id="CHEBI:60344"/>
    </ligand>
    <ligandPart>
        <name>Fe</name>
        <dbReference type="ChEBI" id="CHEBI:18248"/>
    </ligandPart>
</feature>
<keyword evidence="11 21" id="KW-0560">Oxidoreductase</keyword>
<dbReference type="PRINTS" id="PR00461">
    <property type="entry name" value="PLPEROXIDASE"/>
</dbReference>
<feature type="binding site" evidence="18">
    <location>
        <position position="242"/>
    </location>
    <ligand>
        <name>Ca(2+)</name>
        <dbReference type="ChEBI" id="CHEBI:29108"/>
        <label>2</label>
    </ligand>
</feature>
<dbReference type="Gene3D" id="1.10.520.10">
    <property type="match status" value="1"/>
</dbReference>
<comment type="catalytic activity">
    <reaction evidence="1 21">
        <text>2 a phenolic donor + H2O2 = 2 a phenolic radical donor + 2 H2O</text>
        <dbReference type="Rhea" id="RHEA:56136"/>
        <dbReference type="ChEBI" id="CHEBI:15377"/>
        <dbReference type="ChEBI" id="CHEBI:16240"/>
        <dbReference type="ChEBI" id="CHEBI:139520"/>
        <dbReference type="ChEBI" id="CHEBI:139521"/>
        <dbReference type="EC" id="1.11.1.7"/>
    </reaction>
</comment>
<organism evidence="23 24">
    <name type="scientific">Forsythia ovata</name>
    <dbReference type="NCBI Taxonomy" id="205694"/>
    <lineage>
        <taxon>Eukaryota</taxon>
        <taxon>Viridiplantae</taxon>
        <taxon>Streptophyta</taxon>
        <taxon>Embryophyta</taxon>
        <taxon>Tracheophyta</taxon>
        <taxon>Spermatophyta</taxon>
        <taxon>Magnoliopsida</taxon>
        <taxon>eudicotyledons</taxon>
        <taxon>Gunneridae</taxon>
        <taxon>Pentapetalae</taxon>
        <taxon>asterids</taxon>
        <taxon>lamiids</taxon>
        <taxon>Lamiales</taxon>
        <taxon>Oleaceae</taxon>
        <taxon>Forsythieae</taxon>
        <taxon>Forsythia</taxon>
    </lineage>
</organism>
<dbReference type="GO" id="GO:0046872">
    <property type="term" value="F:metal ion binding"/>
    <property type="evidence" value="ECO:0007669"/>
    <property type="project" value="UniProtKB-UniRule"/>
</dbReference>
<accession>A0ABD1SR06</accession>
<feature type="active site" description="Proton acceptor" evidence="16">
    <location>
        <position position="63"/>
    </location>
</feature>
<evidence type="ECO:0000256" key="18">
    <source>
        <dbReference type="PIRSR" id="PIRSR600823-3"/>
    </source>
</evidence>
<feature type="binding site" evidence="18">
    <location>
        <position position="188"/>
    </location>
    <ligand>
        <name>Ca(2+)</name>
        <dbReference type="ChEBI" id="CHEBI:29108"/>
        <label>2</label>
    </ligand>
</feature>
<evidence type="ECO:0000256" key="13">
    <source>
        <dbReference type="ARBA" id="ARBA00023157"/>
    </source>
</evidence>
<keyword evidence="7 21" id="KW-0349">Heme</keyword>
<dbReference type="GO" id="GO:0140825">
    <property type="term" value="F:lactoperoxidase activity"/>
    <property type="evidence" value="ECO:0007669"/>
    <property type="project" value="UniProtKB-EC"/>
</dbReference>
<comment type="cofactor">
    <cofactor evidence="18 21">
        <name>Ca(2+)</name>
        <dbReference type="ChEBI" id="CHEBI:29108"/>
    </cofactor>
    <text evidence="18 21">Binds 2 calcium ions per subunit.</text>
</comment>
<dbReference type="PROSITE" id="PS50873">
    <property type="entry name" value="PEROXIDASE_4"/>
    <property type="match status" value="1"/>
</dbReference>
<evidence type="ECO:0000256" key="4">
    <source>
        <dbReference type="ARBA" id="ARBA00012313"/>
    </source>
</evidence>
<dbReference type="InterPro" id="IPR010255">
    <property type="entry name" value="Haem_peroxidase_sf"/>
</dbReference>
<dbReference type="PANTHER" id="PTHR31517:SF59">
    <property type="entry name" value="PEROXIDASE"/>
    <property type="match status" value="1"/>
</dbReference>
<evidence type="ECO:0000313" key="24">
    <source>
        <dbReference type="Proteomes" id="UP001604277"/>
    </source>
</evidence>
<feature type="binding site" evidence="18">
    <location>
        <position position="71"/>
    </location>
    <ligand>
        <name>Ca(2+)</name>
        <dbReference type="ChEBI" id="CHEBI:29108"/>
        <label>1</label>
    </ligand>
</feature>
<dbReference type="CDD" id="cd00693">
    <property type="entry name" value="secretory_peroxidase"/>
    <property type="match status" value="1"/>
</dbReference>
<comment type="cofactor">
    <cofactor evidence="18 21">
        <name>heme b</name>
        <dbReference type="ChEBI" id="CHEBI:60344"/>
    </cofactor>
    <text evidence="18 21">Binds 1 heme b (iron(II)-protoporphyrin IX) group per subunit.</text>
</comment>
<proteinExistence type="inferred from homology"/>
<comment type="similarity">
    <text evidence="3">Belongs to the peroxidase family. Ascorbate peroxidase subfamily.</text>
</comment>
<keyword evidence="9 21" id="KW-0732">Signal</keyword>
<dbReference type="InterPro" id="IPR002016">
    <property type="entry name" value="Haem_peroxidase"/>
</dbReference>
<feature type="chain" id="PRO_5044533516" description="Peroxidase" evidence="21">
    <location>
        <begin position="22"/>
        <end position="322"/>
    </location>
</feature>
<dbReference type="Proteomes" id="UP001604277">
    <property type="component" value="Unassembled WGS sequence"/>
</dbReference>
<gene>
    <name evidence="23" type="ORF">Fot_35950</name>
</gene>
<dbReference type="GO" id="GO:0020037">
    <property type="term" value="F:heme binding"/>
    <property type="evidence" value="ECO:0007669"/>
    <property type="project" value="UniProtKB-UniRule"/>
</dbReference>
<evidence type="ECO:0000256" key="3">
    <source>
        <dbReference type="ARBA" id="ARBA00006873"/>
    </source>
</evidence>
<feature type="binding site" evidence="18">
    <location>
        <position position="64"/>
    </location>
    <ligand>
        <name>Ca(2+)</name>
        <dbReference type="ChEBI" id="CHEBI:29108"/>
        <label>1</label>
    </ligand>
</feature>
<evidence type="ECO:0000256" key="12">
    <source>
        <dbReference type="ARBA" id="ARBA00023004"/>
    </source>
</evidence>
<dbReference type="Gene3D" id="1.10.420.10">
    <property type="entry name" value="Peroxidase, domain 2"/>
    <property type="match status" value="1"/>
</dbReference>
<dbReference type="PROSITE" id="PS00435">
    <property type="entry name" value="PEROXIDASE_1"/>
    <property type="match status" value="1"/>
</dbReference>
<dbReference type="InterPro" id="IPR000823">
    <property type="entry name" value="Peroxidase_pln"/>
</dbReference>
<evidence type="ECO:0000256" key="20">
    <source>
        <dbReference type="PIRSR" id="PIRSR600823-5"/>
    </source>
</evidence>
<dbReference type="EMBL" id="JBFOLJ010000010">
    <property type="protein sequence ID" value="KAL2502102.1"/>
    <property type="molecule type" value="Genomic_DNA"/>
</dbReference>
<dbReference type="SUPFAM" id="SSF48113">
    <property type="entry name" value="Heme-dependent peroxidases"/>
    <property type="match status" value="1"/>
</dbReference>
<comment type="caution">
    <text evidence="23">The sequence shown here is derived from an EMBL/GenBank/DDBJ whole genome shotgun (WGS) entry which is preliminary data.</text>
</comment>
<dbReference type="PRINTS" id="PR00458">
    <property type="entry name" value="PEROXIDASE"/>
</dbReference>
<evidence type="ECO:0000256" key="1">
    <source>
        <dbReference type="ARBA" id="ARBA00000189"/>
    </source>
</evidence>
<feature type="domain" description="Plant heme peroxidase family profile" evidence="22">
    <location>
        <begin position="22"/>
        <end position="322"/>
    </location>
</feature>
<evidence type="ECO:0000256" key="17">
    <source>
        <dbReference type="PIRSR" id="PIRSR600823-2"/>
    </source>
</evidence>
<keyword evidence="10 18" id="KW-0106">Calcium</keyword>
<keyword evidence="14" id="KW-0325">Glycoprotein</keyword>
<dbReference type="PANTHER" id="PTHR31517">
    <property type="match status" value="1"/>
</dbReference>
<dbReference type="GO" id="GO:0042744">
    <property type="term" value="P:hydrogen peroxide catabolic process"/>
    <property type="evidence" value="ECO:0007669"/>
    <property type="project" value="UniProtKB-KW"/>
</dbReference>
<evidence type="ECO:0000256" key="5">
    <source>
        <dbReference type="ARBA" id="ARBA00022525"/>
    </source>
</evidence>
<keyword evidence="12 18" id="KW-0408">Iron</keyword>
<evidence type="ECO:0000259" key="22">
    <source>
        <dbReference type="PROSITE" id="PS50873"/>
    </source>
</evidence>
<keyword evidence="13 20" id="KW-1015">Disulfide bond</keyword>
<dbReference type="GO" id="GO:0006979">
    <property type="term" value="P:response to oxidative stress"/>
    <property type="evidence" value="ECO:0007669"/>
    <property type="project" value="UniProtKB-UniRule"/>
</dbReference>
<feature type="binding site" evidence="18">
    <location>
        <position position="85"/>
    </location>
    <ligand>
        <name>Ca(2+)</name>
        <dbReference type="ChEBI" id="CHEBI:29108"/>
        <label>1</label>
    </ligand>
</feature>
<feature type="binding site" evidence="18">
    <location>
        <position position="69"/>
    </location>
    <ligand>
        <name>Ca(2+)</name>
        <dbReference type="ChEBI" id="CHEBI:29108"/>
        <label>1</label>
    </ligand>
</feature>
<evidence type="ECO:0000256" key="15">
    <source>
        <dbReference type="ARBA" id="ARBA00023324"/>
    </source>
</evidence>
<protein>
    <recommendedName>
        <fullName evidence="4 21">Peroxidase</fullName>
        <ecNumber evidence="4 21">1.11.1.7</ecNumber>
    </recommendedName>
</protein>
<evidence type="ECO:0000256" key="21">
    <source>
        <dbReference type="RuleBase" id="RU362060"/>
    </source>
</evidence>
<evidence type="ECO:0000256" key="6">
    <source>
        <dbReference type="ARBA" id="ARBA00022559"/>
    </source>
</evidence>
<evidence type="ECO:0000256" key="7">
    <source>
        <dbReference type="ARBA" id="ARBA00022617"/>
    </source>
</evidence>
<feature type="binding site" evidence="18">
    <location>
        <position position="73"/>
    </location>
    <ligand>
        <name>Ca(2+)</name>
        <dbReference type="ChEBI" id="CHEBI:29108"/>
        <label>1</label>
    </ligand>
</feature>
<dbReference type="InterPro" id="IPR019793">
    <property type="entry name" value="Peroxidases_heam-ligand_BS"/>
</dbReference>
<evidence type="ECO:0000256" key="8">
    <source>
        <dbReference type="ARBA" id="ARBA00022723"/>
    </source>
</evidence>
<dbReference type="Pfam" id="PF00141">
    <property type="entry name" value="peroxidase"/>
    <property type="match status" value="1"/>
</dbReference>
<comment type="function">
    <text evidence="2">Removal of H(2)O(2), oxidation of toxic reductants, biosynthesis and degradation of lignin, suberization, auxin catabolism, response to environmental stresses such as wounding, pathogen attack and oxidative stress. These functions might be dependent on each isozyme/isoform in each plant tissue.</text>
</comment>
<dbReference type="InterPro" id="IPR033905">
    <property type="entry name" value="Secretory_peroxidase"/>
</dbReference>
<sequence>MEKNVIFFFLICCIILYVTSAQLRVGFYKSSCSRAESIIRQVVQKRFDKDQSIPAALLRMHFHDCFVRGCDASILIDSTNSKSSEKDAGPNLTVRGYEIIDEAKKALEAVCPTTVSCADIIALATRDAVTLTGGPTYNVPTGRRDGLISDVDDVDLPSPSLSVMDALHFFTAKGLNLNDMVTLLGAHTIGVAHCGFFQDWISNFGGTGKPDPKMDTTLAARLLRICGTKSRPLNKDPTVFLDQNTSFVVDNQFYNQIILKKGILQIDQQLGLDRSSAPIVSRFASNGNAFNQNFANALIKMGKIKVLLGNEGEIRKNCRVFN</sequence>
<feature type="disulfide bond" evidence="20">
    <location>
        <begin position="117"/>
        <end position="318"/>
    </location>
</feature>
<keyword evidence="24" id="KW-1185">Reference proteome</keyword>
<keyword evidence="6 21" id="KW-0575">Peroxidase</keyword>
<feature type="disulfide bond" evidence="20">
    <location>
        <begin position="32"/>
        <end position="111"/>
    </location>
</feature>
<evidence type="ECO:0000256" key="2">
    <source>
        <dbReference type="ARBA" id="ARBA00002322"/>
    </source>
</evidence>
<evidence type="ECO:0000256" key="19">
    <source>
        <dbReference type="PIRSR" id="PIRSR600823-4"/>
    </source>
</evidence>
<evidence type="ECO:0000256" key="10">
    <source>
        <dbReference type="ARBA" id="ARBA00022837"/>
    </source>
</evidence>